<feature type="transmembrane region" description="Helical" evidence="1">
    <location>
        <begin position="190"/>
        <end position="209"/>
    </location>
</feature>
<feature type="transmembrane region" description="Helical" evidence="1">
    <location>
        <begin position="81"/>
        <end position="105"/>
    </location>
</feature>
<accession>A0AAD5PJR4</accession>
<keyword evidence="1" id="KW-0812">Transmembrane</keyword>
<dbReference type="PANTHER" id="PTHR32100">
    <property type="entry name" value="OMEGA-6 FATTY ACID DESATURASE, CHLOROPLASTIC"/>
    <property type="match status" value="1"/>
</dbReference>
<keyword evidence="4" id="KW-1185">Reference proteome</keyword>
<gene>
    <name evidence="3" type="ORF">BDA99DRAFT_429719</name>
</gene>
<reference evidence="3" key="2">
    <citation type="submission" date="2023-02" db="EMBL/GenBank/DDBJ databases">
        <authorList>
            <consortium name="DOE Joint Genome Institute"/>
            <person name="Mondo S.J."/>
            <person name="Chang Y."/>
            <person name="Wang Y."/>
            <person name="Ahrendt S."/>
            <person name="Andreopoulos W."/>
            <person name="Barry K."/>
            <person name="Beard J."/>
            <person name="Benny G.L."/>
            <person name="Blankenship S."/>
            <person name="Bonito G."/>
            <person name="Cuomo C."/>
            <person name="Desiro A."/>
            <person name="Gervers K.A."/>
            <person name="Hundley H."/>
            <person name="Kuo A."/>
            <person name="LaButti K."/>
            <person name="Lang B.F."/>
            <person name="Lipzen A."/>
            <person name="O'Donnell K."/>
            <person name="Pangilinan J."/>
            <person name="Reynolds N."/>
            <person name="Sandor L."/>
            <person name="Smith M.W."/>
            <person name="Tsang A."/>
            <person name="Grigoriev I.V."/>
            <person name="Stajich J.E."/>
            <person name="Spatafora J.W."/>
        </authorList>
    </citation>
    <scope>NUCLEOTIDE SEQUENCE</scope>
    <source>
        <strain evidence="3">RSA 2281</strain>
    </source>
</reference>
<dbReference type="EMBL" id="JAIXMP010000002">
    <property type="protein sequence ID" value="KAI9277110.1"/>
    <property type="molecule type" value="Genomic_DNA"/>
</dbReference>
<dbReference type="InterPro" id="IPR012171">
    <property type="entry name" value="Fatty_acid_desaturase"/>
</dbReference>
<protein>
    <submittedName>
        <fullName evidence="3">Fatty acid desaturase-domain-containing protein</fullName>
    </submittedName>
</protein>
<sequence>MTSSSLSTRKKVQEKRPLNLDEAIKRGWEIPDFSIKEIRDTIPAHCFHRDTFRSFLYLFHDLFLVFILGYTATYFSTASTFPLRICLWILYWIAQGIVFSGIWVLGHECGHYAFSQSKIINNLIGSLLHYPLLTPYHSLRITHGLHHKGTGHMSKEQSFLPMTRSKIGLPPRTADPEGDGPHKMFDDTPIAVLLEMLIGFSTGLPLFILTNAGGQLYPDSWWTSHFNPYCPIFDKHQFSDVIQSIIGISTMFGFLIYLGQTLGFWTIIQFYVMPYMASNIILTVIFYLQHIHPSIPHYRENVWNFHRGAALTVDRSYGSILDHFFHHVGDTHVVHHFFSRIPHYHAIEATRYIKKALGKHYFQDETAFYIALWKIWTQCRFIEDEGDVVFYKN</sequence>
<dbReference type="GO" id="GO:0016491">
    <property type="term" value="F:oxidoreductase activity"/>
    <property type="evidence" value="ECO:0007669"/>
    <property type="project" value="InterPro"/>
</dbReference>
<evidence type="ECO:0000313" key="3">
    <source>
        <dbReference type="EMBL" id="KAI9277110.1"/>
    </source>
</evidence>
<name>A0AAD5PJR4_9FUNG</name>
<feature type="transmembrane region" description="Helical" evidence="1">
    <location>
        <begin position="270"/>
        <end position="288"/>
    </location>
</feature>
<dbReference type="AlphaFoldDB" id="A0AAD5PJR4"/>
<feature type="transmembrane region" description="Helical" evidence="1">
    <location>
        <begin position="55"/>
        <end position="75"/>
    </location>
</feature>
<organism evidence="3 4">
    <name type="scientific">Phascolomyces articulosus</name>
    <dbReference type="NCBI Taxonomy" id="60185"/>
    <lineage>
        <taxon>Eukaryota</taxon>
        <taxon>Fungi</taxon>
        <taxon>Fungi incertae sedis</taxon>
        <taxon>Mucoromycota</taxon>
        <taxon>Mucoromycotina</taxon>
        <taxon>Mucoromycetes</taxon>
        <taxon>Mucorales</taxon>
        <taxon>Lichtheimiaceae</taxon>
        <taxon>Phascolomyces</taxon>
    </lineage>
</organism>
<feature type="transmembrane region" description="Helical" evidence="1">
    <location>
        <begin position="241"/>
        <end position="258"/>
    </location>
</feature>
<dbReference type="Pfam" id="PF00487">
    <property type="entry name" value="FA_desaturase"/>
    <property type="match status" value="1"/>
</dbReference>
<evidence type="ECO:0000256" key="1">
    <source>
        <dbReference type="SAM" id="Phobius"/>
    </source>
</evidence>
<keyword evidence="1" id="KW-1133">Transmembrane helix</keyword>
<evidence type="ECO:0000259" key="2">
    <source>
        <dbReference type="Pfam" id="PF00487"/>
    </source>
</evidence>
<evidence type="ECO:0000313" key="4">
    <source>
        <dbReference type="Proteomes" id="UP001209540"/>
    </source>
</evidence>
<dbReference type="InterPro" id="IPR005804">
    <property type="entry name" value="FA_desaturase_dom"/>
</dbReference>
<comment type="caution">
    <text evidence="3">The sequence shown here is derived from an EMBL/GenBank/DDBJ whole genome shotgun (WGS) entry which is preliminary data.</text>
</comment>
<dbReference type="GO" id="GO:0006629">
    <property type="term" value="P:lipid metabolic process"/>
    <property type="evidence" value="ECO:0007669"/>
    <property type="project" value="InterPro"/>
</dbReference>
<reference evidence="3" key="1">
    <citation type="journal article" date="2022" name="IScience">
        <title>Evolution of zygomycete secretomes and the origins of terrestrial fungal ecologies.</title>
        <authorList>
            <person name="Chang Y."/>
            <person name="Wang Y."/>
            <person name="Mondo S."/>
            <person name="Ahrendt S."/>
            <person name="Andreopoulos W."/>
            <person name="Barry K."/>
            <person name="Beard J."/>
            <person name="Benny G.L."/>
            <person name="Blankenship S."/>
            <person name="Bonito G."/>
            <person name="Cuomo C."/>
            <person name="Desiro A."/>
            <person name="Gervers K.A."/>
            <person name="Hundley H."/>
            <person name="Kuo A."/>
            <person name="LaButti K."/>
            <person name="Lang B.F."/>
            <person name="Lipzen A."/>
            <person name="O'Donnell K."/>
            <person name="Pangilinan J."/>
            <person name="Reynolds N."/>
            <person name="Sandor L."/>
            <person name="Smith M.E."/>
            <person name="Tsang A."/>
            <person name="Grigoriev I.V."/>
            <person name="Stajich J.E."/>
            <person name="Spatafora J.W."/>
        </authorList>
    </citation>
    <scope>NUCLEOTIDE SEQUENCE</scope>
    <source>
        <strain evidence="3">RSA 2281</strain>
    </source>
</reference>
<dbReference type="CDD" id="cd03507">
    <property type="entry name" value="Delta12-FADS-like"/>
    <property type="match status" value="1"/>
</dbReference>
<proteinExistence type="predicted"/>
<dbReference type="Proteomes" id="UP001209540">
    <property type="component" value="Unassembled WGS sequence"/>
</dbReference>
<keyword evidence="1" id="KW-0472">Membrane</keyword>
<feature type="domain" description="Fatty acid desaturase" evidence="2">
    <location>
        <begin position="88"/>
        <end position="361"/>
    </location>
</feature>